<dbReference type="SMART" id="SM00473">
    <property type="entry name" value="PAN_AP"/>
    <property type="match status" value="2"/>
</dbReference>
<feature type="signal peptide" evidence="3">
    <location>
        <begin position="1"/>
        <end position="17"/>
    </location>
</feature>
<dbReference type="FunCoup" id="E3N395">
    <property type="interactions" value="317"/>
</dbReference>
<evidence type="ECO:0000256" key="1">
    <source>
        <dbReference type="SAM" id="Coils"/>
    </source>
</evidence>
<evidence type="ECO:0000259" key="4">
    <source>
        <dbReference type="PROSITE" id="PS50948"/>
    </source>
</evidence>
<keyword evidence="1" id="KW-0175">Coiled coil</keyword>
<feature type="domain" description="Apple" evidence="4">
    <location>
        <begin position="514"/>
        <end position="599"/>
    </location>
</feature>
<dbReference type="eggNOG" id="ENOG502RZWA">
    <property type="taxonomic scope" value="Eukaryota"/>
</dbReference>
<protein>
    <recommendedName>
        <fullName evidence="4">Apple domain-containing protein</fullName>
    </recommendedName>
</protein>
<keyword evidence="6" id="KW-1185">Reference proteome</keyword>
<dbReference type="OrthoDB" id="5867217at2759"/>
<dbReference type="PROSITE" id="PS50948">
    <property type="entry name" value="PAN"/>
    <property type="match status" value="2"/>
</dbReference>
<dbReference type="Gene3D" id="3.50.4.10">
    <property type="entry name" value="Hepatocyte Growth Factor"/>
    <property type="match status" value="1"/>
</dbReference>
<feature type="domain" description="Apple" evidence="4">
    <location>
        <begin position="25"/>
        <end position="102"/>
    </location>
</feature>
<feature type="chain" id="PRO_5003177872" description="Apple domain-containing protein" evidence="3">
    <location>
        <begin position="18"/>
        <end position="638"/>
    </location>
</feature>
<dbReference type="SUPFAM" id="SSF57414">
    <property type="entry name" value="Hairpin loop containing domain-like"/>
    <property type="match status" value="2"/>
</dbReference>
<feature type="coiled-coil region" evidence="1">
    <location>
        <begin position="271"/>
        <end position="305"/>
    </location>
</feature>
<sequence length="638" mass="72225">MRTILLLAISLTATCLADSSVLRPCFERYSNHRLVNLRPYHSEWRMRTEDMCLVFCAQSASRCRSVVYDTVQHICHYFSDEGVDQAILSAKMTYLRVVSQSCLQENSEAAADPNMTPPDAPPVLLPSSAFPQSNDIQQELAIPQPPMEEETTTQEVVTFEPATSPSTTPEVVVTEAPVSNDEDVLVSASMPEEVTVAPESQNPDDVKIDEADLDAELKSVMEPSQFTGSFSDSETQIDNNGVYRDKTSSERRWMDSMEKMDSKPSGKKTINEKLEDLKTEDKEKYEKLMGEPSEQEKEIQELKNNLRYGAKVIKFDEEAAFRKQSELRRKPVGATRRPALKMVTISSTSYIQKAKSFLDDLNEEEETNGNEIITTGKPDQNLIFLQVRFFPECQSDDTDVWIAFENSEQADESEDADVDSNVASRKDCQRICREKFGDVGGGDRGDDASEGQTGDLEMFYVELPLVHLLRKNAYLSPEFQIRWSLLRAPSSGDFTASTSTKFCYPRTFSVFDGCSNFVAFRDYSVRIEAVEEFDGLPRGYEGMQLCVELCVLSTRYTCRSATFNPITGKCRLLTEDSLSSPDDFKYDEFQKDLYFENGCTNAGNDHNDSTDRNVEVVAIKPKKLKKRVRKVKKLRRRH</sequence>
<evidence type="ECO:0000256" key="2">
    <source>
        <dbReference type="SAM" id="MobiDB-lite"/>
    </source>
</evidence>
<dbReference type="STRING" id="31234.E3N395"/>
<dbReference type="HOGENOM" id="CLU_471921_0_0_1"/>
<name>E3N395_CAERE</name>
<dbReference type="CDD" id="cd01099">
    <property type="entry name" value="PAN_AP_HGF"/>
    <property type="match status" value="1"/>
</dbReference>
<dbReference type="PANTHER" id="PTHR47327">
    <property type="entry name" value="FI18240P1-RELATED"/>
    <property type="match status" value="1"/>
</dbReference>
<feature type="compositionally biased region" description="Polar residues" evidence="2">
    <location>
        <begin position="225"/>
        <end position="239"/>
    </location>
</feature>
<dbReference type="Proteomes" id="UP000008281">
    <property type="component" value="Unassembled WGS sequence"/>
</dbReference>
<dbReference type="Pfam" id="PF00024">
    <property type="entry name" value="PAN_1"/>
    <property type="match status" value="2"/>
</dbReference>
<feature type="region of interest" description="Disordered" evidence="2">
    <location>
        <begin position="225"/>
        <end position="250"/>
    </location>
</feature>
<accession>E3N395</accession>
<dbReference type="OMA" id="EWRMRTE"/>
<organism evidence="6">
    <name type="scientific">Caenorhabditis remanei</name>
    <name type="common">Caenorhabditis vulgaris</name>
    <dbReference type="NCBI Taxonomy" id="31234"/>
    <lineage>
        <taxon>Eukaryota</taxon>
        <taxon>Metazoa</taxon>
        <taxon>Ecdysozoa</taxon>
        <taxon>Nematoda</taxon>
        <taxon>Chromadorea</taxon>
        <taxon>Rhabditida</taxon>
        <taxon>Rhabditina</taxon>
        <taxon>Rhabditomorpha</taxon>
        <taxon>Rhabditoidea</taxon>
        <taxon>Rhabditidae</taxon>
        <taxon>Peloderinae</taxon>
        <taxon>Caenorhabditis</taxon>
    </lineage>
</organism>
<reference evidence="5" key="1">
    <citation type="submission" date="2007-07" db="EMBL/GenBank/DDBJ databases">
        <title>PCAP assembly of the Caenorhabditis remanei genome.</title>
        <authorList>
            <consortium name="The Caenorhabditis remanei Sequencing Consortium"/>
            <person name="Wilson R.K."/>
        </authorList>
    </citation>
    <scope>NUCLEOTIDE SEQUENCE [LARGE SCALE GENOMIC DNA]</scope>
    <source>
        <strain evidence="5">PB4641</strain>
    </source>
</reference>
<gene>
    <name evidence="5" type="ORF">CRE_22593</name>
</gene>
<evidence type="ECO:0000313" key="5">
    <source>
        <dbReference type="EMBL" id="EFO84536.1"/>
    </source>
</evidence>
<dbReference type="InterPro" id="IPR003609">
    <property type="entry name" value="Pan_app"/>
</dbReference>
<dbReference type="PANTHER" id="PTHR47327:SF1">
    <property type="entry name" value="RE15579P"/>
    <property type="match status" value="1"/>
</dbReference>
<dbReference type="InterPro" id="IPR052774">
    <property type="entry name" value="Celegans_DevNeuronal_Protein"/>
</dbReference>
<keyword evidence="3" id="KW-0732">Signal</keyword>
<dbReference type="GO" id="GO:0009653">
    <property type="term" value="P:anatomical structure morphogenesis"/>
    <property type="evidence" value="ECO:0007669"/>
    <property type="project" value="TreeGrafter"/>
</dbReference>
<dbReference type="InParanoid" id="E3N395"/>
<dbReference type="AlphaFoldDB" id="E3N395"/>
<dbReference type="EMBL" id="DS268518">
    <property type="protein sequence ID" value="EFO84536.1"/>
    <property type="molecule type" value="Genomic_DNA"/>
</dbReference>
<evidence type="ECO:0000256" key="3">
    <source>
        <dbReference type="SAM" id="SignalP"/>
    </source>
</evidence>
<evidence type="ECO:0000313" key="6">
    <source>
        <dbReference type="Proteomes" id="UP000008281"/>
    </source>
</evidence>
<proteinExistence type="predicted"/>